<sequence length="97" mass="10889">MEKCGLNLIKTQRLKDIKAVEVFEVEELAEEIVEGIELDSNIAAREVFAVEELAEELVEGTELAKRKDSKAATMDVFAVEELAEEIVEGTIDFVDFR</sequence>
<evidence type="ECO:0000313" key="1">
    <source>
        <dbReference type="EMBL" id="KAK2653217.1"/>
    </source>
</evidence>
<reference evidence="1" key="1">
    <citation type="journal article" date="2023" name="Plant J.">
        <title>Genome sequences and population genomics provide insights into the demographic history, inbreeding, and mutation load of two 'living fossil' tree species of Dipteronia.</title>
        <authorList>
            <person name="Feng Y."/>
            <person name="Comes H.P."/>
            <person name="Chen J."/>
            <person name="Zhu S."/>
            <person name="Lu R."/>
            <person name="Zhang X."/>
            <person name="Li P."/>
            <person name="Qiu J."/>
            <person name="Olsen K.M."/>
            <person name="Qiu Y."/>
        </authorList>
    </citation>
    <scope>NUCLEOTIDE SEQUENCE</scope>
    <source>
        <strain evidence="1">KIB01</strain>
    </source>
</reference>
<evidence type="ECO:0000313" key="2">
    <source>
        <dbReference type="Proteomes" id="UP001280121"/>
    </source>
</evidence>
<name>A0AAE0CJ94_9ROSI</name>
<dbReference type="EMBL" id="JANJYI010000004">
    <property type="protein sequence ID" value="KAK2653217.1"/>
    <property type="molecule type" value="Genomic_DNA"/>
</dbReference>
<protein>
    <submittedName>
        <fullName evidence="1">Uncharacterized protein</fullName>
    </submittedName>
</protein>
<proteinExistence type="predicted"/>
<dbReference type="Proteomes" id="UP001280121">
    <property type="component" value="Unassembled WGS sequence"/>
</dbReference>
<organism evidence="1 2">
    <name type="scientific">Dipteronia dyeriana</name>
    <dbReference type="NCBI Taxonomy" id="168575"/>
    <lineage>
        <taxon>Eukaryota</taxon>
        <taxon>Viridiplantae</taxon>
        <taxon>Streptophyta</taxon>
        <taxon>Embryophyta</taxon>
        <taxon>Tracheophyta</taxon>
        <taxon>Spermatophyta</taxon>
        <taxon>Magnoliopsida</taxon>
        <taxon>eudicotyledons</taxon>
        <taxon>Gunneridae</taxon>
        <taxon>Pentapetalae</taxon>
        <taxon>rosids</taxon>
        <taxon>malvids</taxon>
        <taxon>Sapindales</taxon>
        <taxon>Sapindaceae</taxon>
        <taxon>Hippocastanoideae</taxon>
        <taxon>Acereae</taxon>
        <taxon>Dipteronia</taxon>
    </lineage>
</organism>
<keyword evidence="2" id="KW-1185">Reference proteome</keyword>
<comment type="caution">
    <text evidence="1">The sequence shown here is derived from an EMBL/GenBank/DDBJ whole genome shotgun (WGS) entry which is preliminary data.</text>
</comment>
<dbReference type="AlphaFoldDB" id="A0AAE0CJ94"/>
<gene>
    <name evidence="1" type="ORF">Ddye_013073</name>
</gene>
<accession>A0AAE0CJ94</accession>